<comment type="caution">
    <text evidence="2">The sequence shown here is derived from an EMBL/GenBank/DDBJ whole genome shotgun (WGS) entry which is preliminary data.</text>
</comment>
<evidence type="ECO:0000313" key="3">
    <source>
        <dbReference type="Proteomes" id="UP000315677"/>
    </source>
</evidence>
<feature type="region of interest" description="Disordered" evidence="1">
    <location>
        <begin position="447"/>
        <end position="468"/>
    </location>
</feature>
<name>A0A543CWW2_9PSEU</name>
<sequence length="513" mass="55439">MSRIHPGRAPARSRHGDTAHVGSCGLPSSTHGDHDVATLPSTSVPGFCMPCYDQGRGNAVLAAHPDGSLCRFHLHADAVGPGDVEAPIQTSPPPLRAGLRAGSRSPRGRAARSPAPRDPRPRQARTTQRGTAISAARATKRRLSYGRARAADRLRSGRYQPHPGWRHFLEPGWTIIKDQATAIRVITDLVAKQNWRSDRAAAWTAILHQLVCCMDWETGLITALTLERLGAAGARATRTVSRVLAWAREQGLVVVVEPGASAQFLGTPHGRTPTYALTTTTPLKASELSAEPALQREDHQVSSHSDQHGDPSPCLGWSNKPLTQNRLDPSNPAPQPWPVWRVPKTAPERISATKCLFTRLGLDRGGVSGRAKIPLWRAVRLLRPWWDAGWSPRGLVYAIDHHPDAPDRHRGDAMRGVHQPLAVLGYRLAPWRDRAQELPAHLVGHRHDVDDRHPATSPPAAGGATSAGYAAANTSGTARAARAAIQAHLDALATRRSGASRECHPRELSRGGT</sequence>
<feature type="region of interest" description="Disordered" evidence="1">
    <location>
        <begin position="83"/>
        <end position="137"/>
    </location>
</feature>
<evidence type="ECO:0000256" key="1">
    <source>
        <dbReference type="SAM" id="MobiDB-lite"/>
    </source>
</evidence>
<keyword evidence="3" id="KW-1185">Reference proteome</keyword>
<feature type="region of interest" description="Disordered" evidence="1">
    <location>
        <begin position="287"/>
        <end position="340"/>
    </location>
</feature>
<evidence type="ECO:0000313" key="2">
    <source>
        <dbReference type="EMBL" id="TQM01603.1"/>
    </source>
</evidence>
<proteinExistence type="predicted"/>
<feature type="compositionally biased region" description="Low complexity" evidence="1">
    <location>
        <begin position="458"/>
        <end position="468"/>
    </location>
</feature>
<reference evidence="2 3" key="1">
    <citation type="submission" date="2019-06" db="EMBL/GenBank/DDBJ databases">
        <title>Sequencing the genomes of 1000 actinobacteria strains.</title>
        <authorList>
            <person name="Klenk H.-P."/>
        </authorList>
    </citation>
    <scope>NUCLEOTIDE SEQUENCE [LARGE SCALE GENOMIC DNA]</scope>
    <source>
        <strain evidence="2 3">DSM 45301</strain>
    </source>
</reference>
<dbReference type="EMBL" id="VFPA01000009">
    <property type="protein sequence ID" value="TQM01603.1"/>
    <property type="molecule type" value="Genomic_DNA"/>
</dbReference>
<dbReference type="Proteomes" id="UP000315677">
    <property type="component" value="Unassembled WGS sequence"/>
</dbReference>
<protein>
    <submittedName>
        <fullName evidence="2">Uncharacterized protein</fullName>
    </submittedName>
</protein>
<feature type="compositionally biased region" description="Basic and acidic residues" evidence="1">
    <location>
        <begin position="294"/>
        <end position="309"/>
    </location>
</feature>
<organism evidence="2 3">
    <name type="scientific">Pseudonocardia kunmingensis</name>
    <dbReference type="NCBI Taxonomy" id="630975"/>
    <lineage>
        <taxon>Bacteria</taxon>
        <taxon>Bacillati</taxon>
        <taxon>Actinomycetota</taxon>
        <taxon>Actinomycetes</taxon>
        <taxon>Pseudonocardiales</taxon>
        <taxon>Pseudonocardiaceae</taxon>
        <taxon>Pseudonocardia</taxon>
    </lineage>
</organism>
<feature type="region of interest" description="Disordered" evidence="1">
    <location>
        <begin position="1"/>
        <end position="27"/>
    </location>
</feature>
<accession>A0A543CWW2</accession>
<gene>
    <name evidence="2" type="ORF">FB558_8494</name>
</gene>
<feature type="compositionally biased region" description="Low complexity" evidence="1">
    <location>
        <begin position="96"/>
        <end position="105"/>
    </location>
</feature>
<dbReference type="AlphaFoldDB" id="A0A543CWW2"/>